<accession>A0A6J3MID8</accession>
<dbReference type="GeneID" id="54358579"/>
<proteinExistence type="predicted"/>
<dbReference type="RefSeq" id="XP_033464505.1">
    <property type="nucleotide sequence ID" value="XM_033600779.1"/>
</dbReference>
<dbReference type="Gene3D" id="3.40.50.150">
    <property type="entry name" value="Vaccinia Virus protein VP39"/>
    <property type="match status" value="1"/>
</dbReference>
<protein>
    <submittedName>
        <fullName evidence="3">S-adenosyl-L-methionine-dependent methyltransferase</fullName>
    </submittedName>
</protein>
<dbReference type="CDD" id="cd02440">
    <property type="entry name" value="AdoMet_MTases"/>
    <property type="match status" value="1"/>
</dbReference>
<keyword evidence="3" id="KW-0489">Methyltransferase</keyword>
<gene>
    <name evidence="3" type="ORF">K489DRAFT_311441</name>
</gene>
<keyword evidence="2" id="KW-1185">Reference proteome</keyword>
<name>A0A6J3MID8_9PEZI</name>
<dbReference type="Pfam" id="PF13489">
    <property type="entry name" value="Methyltransf_23"/>
    <property type="match status" value="1"/>
</dbReference>
<reference evidence="3" key="1">
    <citation type="submission" date="2020-01" db="EMBL/GenBank/DDBJ databases">
        <authorList>
            <consortium name="DOE Joint Genome Institute"/>
            <person name="Haridas S."/>
            <person name="Albert R."/>
            <person name="Binder M."/>
            <person name="Bloem J."/>
            <person name="Labutti K."/>
            <person name="Salamov A."/>
            <person name="Andreopoulos B."/>
            <person name="Baker S.E."/>
            <person name="Barry K."/>
            <person name="Bills G."/>
            <person name="Bluhm B.H."/>
            <person name="Cannon C."/>
            <person name="Castanera R."/>
            <person name="Culley D.E."/>
            <person name="Daum C."/>
            <person name="Ezra D."/>
            <person name="Gonzalez J.B."/>
            <person name="Henrissat B."/>
            <person name="Kuo A."/>
            <person name="Liang C."/>
            <person name="Lipzen A."/>
            <person name="Lutzoni F."/>
            <person name="Magnuson J."/>
            <person name="Mondo S."/>
            <person name="Nolan M."/>
            <person name="Ohm R."/>
            <person name="Pangilinan J."/>
            <person name="Park H.-J."/>
            <person name="Ramirez L."/>
            <person name="Alfaro M."/>
            <person name="Sun H."/>
            <person name="Tritt A."/>
            <person name="Yoshinaga Y."/>
            <person name="Zwiers L.-H."/>
            <person name="Turgeon B.G."/>
            <person name="Goodwin S.B."/>
            <person name="Spatafora J.W."/>
            <person name="Crous P.W."/>
            <person name="Grigoriev I.V."/>
        </authorList>
    </citation>
    <scope>NUCLEOTIDE SEQUENCE</scope>
    <source>
        <strain evidence="3">CBS 342.82</strain>
    </source>
</reference>
<dbReference type="AlphaFoldDB" id="A0A6J3MID8"/>
<dbReference type="PANTHER" id="PTHR43591:SF10">
    <property type="entry name" value="ABC TRANSMEMBRANE TYPE-1 DOMAIN-CONTAINING PROTEIN-RELATED"/>
    <property type="match status" value="1"/>
</dbReference>
<reference evidence="3" key="3">
    <citation type="submission" date="2025-08" db="UniProtKB">
        <authorList>
            <consortium name="RefSeq"/>
        </authorList>
    </citation>
    <scope>IDENTIFICATION</scope>
    <source>
        <strain evidence="3">CBS 342.82</strain>
    </source>
</reference>
<dbReference type="Proteomes" id="UP000504637">
    <property type="component" value="Unplaced"/>
</dbReference>
<reference evidence="3" key="2">
    <citation type="submission" date="2020-04" db="EMBL/GenBank/DDBJ databases">
        <authorList>
            <consortium name="NCBI Genome Project"/>
        </authorList>
    </citation>
    <scope>NUCLEOTIDE SEQUENCE</scope>
    <source>
        <strain evidence="3">CBS 342.82</strain>
    </source>
</reference>
<organism evidence="3">
    <name type="scientific">Dissoconium aciculare CBS 342.82</name>
    <dbReference type="NCBI Taxonomy" id="1314786"/>
    <lineage>
        <taxon>Eukaryota</taxon>
        <taxon>Fungi</taxon>
        <taxon>Dikarya</taxon>
        <taxon>Ascomycota</taxon>
        <taxon>Pezizomycotina</taxon>
        <taxon>Dothideomycetes</taxon>
        <taxon>Dothideomycetidae</taxon>
        <taxon>Mycosphaerellales</taxon>
        <taxon>Dissoconiaceae</taxon>
        <taxon>Dissoconium</taxon>
    </lineage>
</organism>
<dbReference type="InterPro" id="IPR029063">
    <property type="entry name" value="SAM-dependent_MTases_sf"/>
</dbReference>
<dbReference type="PANTHER" id="PTHR43591">
    <property type="entry name" value="METHYLTRANSFERASE"/>
    <property type="match status" value="1"/>
</dbReference>
<evidence type="ECO:0000256" key="1">
    <source>
        <dbReference type="SAM" id="MobiDB-lite"/>
    </source>
</evidence>
<dbReference type="GO" id="GO:0008168">
    <property type="term" value="F:methyltransferase activity"/>
    <property type="evidence" value="ECO:0007669"/>
    <property type="project" value="UniProtKB-KW"/>
</dbReference>
<dbReference type="OrthoDB" id="2013972at2759"/>
<evidence type="ECO:0000313" key="3">
    <source>
        <dbReference type="RefSeq" id="XP_033464505.1"/>
    </source>
</evidence>
<evidence type="ECO:0000313" key="2">
    <source>
        <dbReference type="Proteomes" id="UP000504637"/>
    </source>
</evidence>
<dbReference type="GO" id="GO:0032259">
    <property type="term" value="P:methylation"/>
    <property type="evidence" value="ECO:0007669"/>
    <property type="project" value="UniProtKB-KW"/>
</dbReference>
<keyword evidence="3" id="KW-0808">Transferase</keyword>
<feature type="region of interest" description="Disordered" evidence="1">
    <location>
        <begin position="307"/>
        <end position="367"/>
    </location>
</feature>
<dbReference type="SUPFAM" id="SSF53335">
    <property type="entry name" value="S-adenosyl-L-methionine-dependent methyltransferases"/>
    <property type="match status" value="1"/>
</dbReference>
<sequence length="367" mass="41736">MGDDDDGSSITSSIYSYVYENGRRYHAYREGNYLLPNDAEEQERLDLSHHIFRLQLGGALHFAPIDRNLKRVLDLGTGTGIWAIDFADEFPNAAVIGCDLSPIQPQWRPPNCSFFVDDIESDWTYARHEAFDYIHGRGMGGSVSDWPLLCRRSLEHLNPGGWFEIQDYDTAIYAYNDPDLETAPRTREWQVLVNLAAERSGRTMNVAHRQKQWMIEAGYQDVHEEVVQVPIGTWTKDPRLKEIGTFQLEHMLSCIPAFTLAPLTRVLNYTVDEVRLIMAGVRAEFTDPKRRLMTKFRFVYGRRPPHAHAHAHAHAPSHSPPAPGDVLPAAPTAEEERRDGPPSPDAIRIRNVRDIGSQETVDSRNRP</sequence>